<accession>A0A356LF43</accession>
<dbReference type="Proteomes" id="UP000264036">
    <property type="component" value="Unassembled WGS sequence"/>
</dbReference>
<dbReference type="InterPro" id="IPR051200">
    <property type="entry name" value="Host-pathogen_enzymatic-act"/>
</dbReference>
<dbReference type="SUPFAM" id="SSF50974">
    <property type="entry name" value="Nitrous oxide reductase, N-terminal domain"/>
    <property type="match status" value="1"/>
</dbReference>
<evidence type="ECO:0000313" key="2">
    <source>
        <dbReference type="Proteomes" id="UP000264036"/>
    </source>
</evidence>
<dbReference type="AlphaFoldDB" id="A0A356LF43"/>
<dbReference type="PANTHER" id="PTHR47197:SF3">
    <property type="entry name" value="DIHYDRO-HEME D1 DEHYDROGENASE"/>
    <property type="match status" value="1"/>
</dbReference>
<organism evidence="1 2">
    <name type="scientific">Advenella kashmirensis</name>
    <dbReference type="NCBI Taxonomy" id="310575"/>
    <lineage>
        <taxon>Bacteria</taxon>
        <taxon>Pseudomonadati</taxon>
        <taxon>Pseudomonadota</taxon>
        <taxon>Betaproteobacteria</taxon>
        <taxon>Burkholderiales</taxon>
        <taxon>Alcaligenaceae</taxon>
    </lineage>
</organism>
<proteinExistence type="predicted"/>
<gene>
    <name evidence="1" type="ORF">DD666_08485</name>
</gene>
<dbReference type="NCBIfam" id="TIGR02276">
    <property type="entry name" value="beta_rpt_yvtn"/>
    <property type="match status" value="1"/>
</dbReference>
<dbReference type="PANTHER" id="PTHR47197">
    <property type="entry name" value="PROTEIN NIRF"/>
    <property type="match status" value="1"/>
</dbReference>
<dbReference type="InterPro" id="IPR011045">
    <property type="entry name" value="N2O_reductase_N"/>
</dbReference>
<dbReference type="InterPro" id="IPR011964">
    <property type="entry name" value="YVTN_b-propeller_repeat"/>
</dbReference>
<comment type="caution">
    <text evidence="1">The sequence shown here is derived from an EMBL/GenBank/DDBJ whole genome shotgun (WGS) entry which is preliminary data.</text>
</comment>
<dbReference type="InterPro" id="IPR015943">
    <property type="entry name" value="WD40/YVTN_repeat-like_dom_sf"/>
</dbReference>
<sequence>MVAGYINVLVRSFGTIAGLSIFCLANASSADRVKEYVYLASQDGNTVSIVDVDTNEVQARVEVPEKPVFIAVSRDGRRGYVTHPDSAKISVLNLADKRVEAVYDFPGEPFAVALSADEQSLFVSDWKGNALVRISTYDGTETGRIAVGQAPAGLTLDAACERIFVADRGSATVSVVNAKAWKPITSVAVGASPFALVAHEGQIYVANVKDNTISRLEADSLKETWRVKMEAMPYGMAVTDDGKQVWATAQQKGVLQRISADGSVDKNSVKVGRYPEGVAIVGGRAYVASWFDDSVVVVDLNQTRVIKKIAVDAGPRIVVTRSSCKKE</sequence>
<dbReference type="Gene3D" id="2.130.10.10">
    <property type="entry name" value="YVTN repeat-like/Quinoprotein amine dehydrogenase"/>
    <property type="match status" value="2"/>
</dbReference>
<dbReference type="EMBL" id="DOEK01000021">
    <property type="protein sequence ID" value="HBP29439.1"/>
    <property type="molecule type" value="Genomic_DNA"/>
</dbReference>
<evidence type="ECO:0000313" key="1">
    <source>
        <dbReference type="EMBL" id="HBP29439.1"/>
    </source>
</evidence>
<name>A0A356LF43_9BURK</name>
<reference evidence="1 2" key="1">
    <citation type="journal article" date="2018" name="Nat. Biotechnol.">
        <title>A standardized bacterial taxonomy based on genome phylogeny substantially revises the tree of life.</title>
        <authorList>
            <person name="Parks D.H."/>
            <person name="Chuvochina M."/>
            <person name="Waite D.W."/>
            <person name="Rinke C."/>
            <person name="Skarshewski A."/>
            <person name="Chaumeil P.A."/>
            <person name="Hugenholtz P."/>
        </authorList>
    </citation>
    <scope>NUCLEOTIDE SEQUENCE [LARGE SCALE GENOMIC DNA]</scope>
    <source>
        <strain evidence="1">UBA10707</strain>
    </source>
</reference>
<protein>
    <submittedName>
        <fullName evidence="1">Uncharacterized protein</fullName>
    </submittedName>
</protein>